<comment type="caution">
    <text evidence="1">The sequence shown here is derived from an EMBL/GenBank/DDBJ whole genome shotgun (WGS) entry which is preliminary data.</text>
</comment>
<keyword evidence="2" id="KW-1185">Reference proteome</keyword>
<organism evidence="1 2">
    <name type="scientific">Russula earlei</name>
    <dbReference type="NCBI Taxonomy" id="71964"/>
    <lineage>
        <taxon>Eukaryota</taxon>
        <taxon>Fungi</taxon>
        <taxon>Dikarya</taxon>
        <taxon>Basidiomycota</taxon>
        <taxon>Agaricomycotina</taxon>
        <taxon>Agaricomycetes</taxon>
        <taxon>Russulales</taxon>
        <taxon>Russulaceae</taxon>
        <taxon>Russula</taxon>
    </lineage>
</organism>
<sequence length="447" mass="47968">MMLKSRCHLSIRAPRSRRVSHARSTLSRHPNSSSPSKQNDVSTSASTDVHVNDQVERWSPSVPVPIALPVTTRLSDETSESANSVSVTEDGNPPVLVPERPWSPSVPAALSTQPSRRHNIKGQRAELLEDANSSSETQPSLRTKLPPSSTSSSPVPPTPPSPTKIRLPAKPRSSSFVPGSFVSDITNQPPFAFSDEDTKTNILPGKTSSSPPLQPSSGPLLPAEAPSSPPVAYPPSPNLRKDHLPSRLSPASSRGSFSHGPLESSATSVPSHPSSPKQSLKKPQTLSWPPFRPGRDDGSTDFYPPFRAGPETGEPLPPQNFRPTSGPATPHDHIPLNPQIRGRPAMISNPIPVAPRYSSVTLPSGPGRPSSPASQLSHNSQLFGPSMSPKPPLKLSHGIVPDIGQPPRQPRAEVAPPAMGSPPMSQGMTPRNFPHFHRYRKYFVSRN</sequence>
<accession>A0ACC0UIH7</accession>
<gene>
    <name evidence="1" type="ORF">F5148DRAFT_359622</name>
</gene>
<evidence type="ECO:0000313" key="1">
    <source>
        <dbReference type="EMBL" id="KAI9511358.1"/>
    </source>
</evidence>
<protein>
    <submittedName>
        <fullName evidence="1">Uncharacterized protein</fullName>
    </submittedName>
</protein>
<reference evidence="1" key="1">
    <citation type="submission" date="2021-03" db="EMBL/GenBank/DDBJ databases">
        <title>Evolutionary priming and transition to the ectomycorrhizal habit in an iconic lineage of mushroom-forming fungi: is preadaptation a requirement?</title>
        <authorList>
            <consortium name="DOE Joint Genome Institute"/>
            <person name="Looney B.P."/>
            <person name="Miyauchi S."/>
            <person name="Morin E."/>
            <person name="Drula E."/>
            <person name="Courty P.E."/>
            <person name="Chicoki N."/>
            <person name="Fauchery L."/>
            <person name="Kohler A."/>
            <person name="Kuo A."/>
            <person name="LaButti K."/>
            <person name="Pangilinan J."/>
            <person name="Lipzen A."/>
            <person name="Riley R."/>
            <person name="Andreopoulos W."/>
            <person name="He G."/>
            <person name="Johnson J."/>
            <person name="Barry K.W."/>
            <person name="Grigoriev I.V."/>
            <person name="Nagy L."/>
            <person name="Hibbett D."/>
            <person name="Henrissat B."/>
            <person name="Matheny P.B."/>
            <person name="Labbe J."/>
            <person name="Martin A.F."/>
        </authorList>
    </citation>
    <scope>NUCLEOTIDE SEQUENCE</scope>
    <source>
        <strain evidence="1">BPL698</strain>
    </source>
</reference>
<dbReference type="EMBL" id="JAGFNK010000023">
    <property type="protein sequence ID" value="KAI9511358.1"/>
    <property type="molecule type" value="Genomic_DNA"/>
</dbReference>
<name>A0ACC0UIH7_9AGAM</name>
<proteinExistence type="predicted"/>
<dbReference type="Proteomes" id="UP001207468">
    <property type="component" value="Unassembled WGS sequence"/>
</dbReference>
<evidence type="ECO:0000313" key="2">
    <source>
        <dbReference type="Proteomes" id="UP001207468"/>
    </source>
</evidence>